<evidence type="ECO:0000256" key="12">
    <source>
        <dbReference type="ARBA" id="ARBA00023139"/>
    </source>
</evidence>
<evidence type="ECO:0000256" key="5">
    <source>
        <dbReference type="ARBA" id="ARBA00022597"/>
    </source>
</evidence>
<reference evidence="18 19" key="1">
    <citation type="submission" date="2017-04" db="EMBL/GenBank/DDBJ databases">
        <title>Complete genome sequence of Burkholderia cenocepacia PC184 Midwest clone.</title>
        <authorList>
            <person name="Mulks M.H."/>
            <person name="Cooper V.S."/>
        </authorList>
    </citation>
    <scope>NUCLEOTIDE SEQUENCE [LARGE SCALE GENOMIC DNA]</scope>
    <source>
        <strain evidence="18 19">PC184 Mulks</strain>
    </source>
</reference>
<keyword evidence="14" id="KW-0449">Lipoprotein</keyword>
<dbReference type="Pfam" id="PF02563">
    <property type="entry name" value="Poly_export"/>
    <property type="match status" value="1"/>
</dbReference>
<dbReference type="GO" id="GO:0009279">
    <property type="term" value="C:cell outer membrane"/>
    <property type="evidence" value="ECO:0007669"/>
    <property type="project" value="UniProtKB-SubCell"/>
</dbReference>
<feature type="domain" description="SLBB" evidence="17">
    <location>
        <begin position="219"/>
        <end position="295"/>
    </location>
</feature>
<evidence type="ECO:0000256" key="2">
    <source>
        <dbReference type="ARBA" id="ARBA00009450"/>
    </source>
</evidence>
<evidence type="ECO:0000256" key="8">
    <source>
        <dbReference type="ARBA" id="ARBA00023047"/>
    </source>
</evidence>
<accession>A0AAD0IZ16</accession>
<evidence type="ECO:0000256" key="9">
    <source>
        <dbReference type="ARBA" id="ARBA00023065"/>
    </source>
</evidence>
<keyword evidence="8" id="KW-0625">Polysaccharide transport</keyword>
<comment type="subcellular location">
    <subcellularLocation>
        <location evidence="1">Cell outer membrane</location>
        <topology evidence="1">Multi-pass membrane protein</topology>
    </subcellularLocation>
</comment>
<evidence type="ECO:0000256" key="14">
    <source>
        <dbReference type="ARBA" id="ARBA00023288"/>
    </source>
</evidence>
<sequence length="417" mass="43610">MKTSNVSTAAGARRRAVHAIRTASLATLAGLALSGCALAPGMRMGDHPFVRELRATRAPDAAPGIARADAPAHPADDGAPAPADASPARLPVPIVQIDPQLIQRQRAEKAAATAALSALDAPAASRYRIGPGDVLQITVWDHPELAAAQPGSPQTPPRAADPVAGFVVDDRGNLTFPYAGKLKVAGLSAADAQARVTQALARVYRDPQVTLRVASYRSQQVYIDGEVHAPGAQAVNDVPMTLADALARAGGFTPAADQSDVTLVRDGVPMRIDVAKMIREHRNPADIVLRAGDLLKIAARDDNGVYVMGEVNRPLRALPKRNGRLTLGDALLQAGSINSNTADAAQMFVIRGDARGTPTVFHLDARSPVAMVLANEFELEPNDTVYVDGNGLVRFSRVLALLLPSVNTGAAAALATK</sequence>
<evidence type="ECO:0000256" key="7">
    <source>
        <dbReference type="ARBA" id="ARBA00022729"/>
    </source>
</evidence>
<evidence type="ECO:0000256" key="15">
    <source>
        <dbReference type="SAM" id="MobiDB-lite"/>
    </source>
</evidence>
<dbReference type="AlphaFoldDB" id="A0AAD0IZ16"/>
<keyword evidence="5" id="KW-0762">Sugar transport</keyword>
<keyword evidence="7" id="KW-0732">Signal</keyword>
<feature type="domain" description="Polysaccharide export protein N-terminal" evidence="16">
    <location>
        <begin position="122"/>
        <end position="213"/>
    </location>
</feature>
<evidence type="ECO:0000256" key="10">
    <source>
        <dbReference type="ARBA" id="ARBA00023114"/>
    </source>
</evidence>
<evidence type="ECO:0000256" key="3">
    <source>
        <dbReference type="ARBA" id="ARBA00022448"/>
    </source>
</evidence>
<dbReference type="GO" id="GO:0046930">
    <property type="term" value="C:pore complex"/>
    <property type="evidence" value="ECO:0007669"/>
    <property type="project" value="UniProtKB-KW"/>
</dbReference>
<dbReference type="Pfam" id="PF22461">
    <property type="entry name" value="SLBB_2"/>
    <property type="match status" value="2"/>
</dbReference>
<evidence type="ECO:0000313" key="18">
    <source>
        <dbReference type="EMBL" id="AWG29460.1"/>
    </source>
</evidence>
<keyword evidence="3" id="KW-0813">Transport</keyword>
<keyword evidence="10" id="KW-0626">Porin</keyword>
<dbReference type="InterPro" id="IPR003715">
    <property type="entry name" value="Poly_export_N"/>
</dbReference>
<dbReference type="GO" id="GO:0015159">
    <property type="term" value="F:polysaccharide transmembrane transporter activity"/>
    <property type="evidence" value="ECO:0007669"/>
    <property type="project" value="InterPro"/>
</dbReference>
<feature type="compositionally biased region" description="Low complexity" evidence="15">
    <location>
        <begin position="62"/>
        <end position="88"/>
    </location>
</feature>
<keyword evidence="11" id="KW-0472">Membrane</keyword>
<dbReference type="Proteomes" id="UP000244809">
    <property type="component" value="Chromosome 1"/>
</dbReference>
<evidence type="ECO:0000313" key="19">
    <source>
        <dbReference type="Proteomes" id="UP000244809"/>
    </source>
</evidence>
<gene>
    <name evidence="18" type="ORF">B9Z07_11770</name>
</gene>
<evidence type="ECO:0000259" key="16">
    <source>
        <dbReference type="Pfam" id="PF02563"/>
    </source>
</evidence>
<evidence type="ECO:0000256" key="6">
    <source>
        <dbReference type="ARBA" id="ARBA00022692"/>
    </source>
</evidence>
<dbReference type="InterPro" id="IPR054765">
    <property type="entry name" value="SLBB_dom"/>
</dbReference>
<evidence type="ECO:0000256" key="13">
    <source>
        <dbReference type="ARBA" id="ARBA00023237"/>
    </source>
</evidence>
<feature type="region of interest" description="Disordered" evidence="15">
    <location>
        <begin position="62"/>
        <end position="89"/>
    </location>
</feature>
<protein>
    <submittedName>
        <fullName evidence="18">Polysaccharide export protein</fullName>
    </submittedName>
</protein>
<name>A0AAD0IZ16_9BURK</name>
<keyword evidence="6" id="KW-0812">Transmembrane</keyword>
<feature type="domain" description="SLBB" evidence="17">
    <location>
        <begin position="305"/>
        <end position="387"/>
    </location>
</feature>
<evidence type="ECO:0000256" key="11">
    <source>
        <dbReference type="ARBA" id="ARBA00023136"/>
    </source>
</evidence>
<dbReference type="GO" id="GO:0006811">
    <property type="term" value="P:monoatomic ion transport"/>
    <property type="evidence" value="ECO:0007669"/>
    <property type="project" value="UniProtKB-KW"/>
</dbReference>
<dbReference type="EMBL" id="CP021067">
    <property type="protein sequence ID" value="AWG29460.1"/>
    <property type="molecule type" value="Genomic_DNA"/>
</dbReference>
<dbReference type="RefSeq" id="WP_006479964.1">
    <property type="nucleotide sequence ID" value="NZ_CADEUB010000023.1"/>
</dbReference>
<dbReference type="PANTHER" id="PTHR33619:SF3">
    <property type="entry name" value="POLYSACCHARIDE EXPORT PROTEIN GFCE-RELATED"/>
    <property type="match status" value="1"/>
</dbReference>
<keyword evidence="12" id="KW-0564">Palmitate</keyword>
<dbReference type="InterPro" id="IPR049712">
    <property type="entry name" value="Poly_export"/>
</dbReference>
<keyword evidence="4" id="KW-1134">Transmembrane beta strand</keyword>
<keyword evidence="9" id="KW-0406">Ion transport</keyword>
<dbReference type="PANTHER" id="PTHR33619">
    <property type="entry name" value="POLYSACCHARIDE EXPORT PROTEIN GFCE-RELATED"/>
    <property type="match status" value="1"/>
</dbReference>
<evidence type="ECO:0000256" key="4">
    <source>
        <dbReference type="ARBA" id="ARBA00022452"/>
    </source>
</evidence>
<dbReference type="GO" id="GO:0015288">
    <property type="term" value="F:porin activity"/>
    <property type="evidence" value="ECO:0007669"/>
    <property type="project" value="UniProtKB-KW"/>
</dbReference>
<organism evidence="18 19">
    <name type="scientific">Burkholderia cenocepacia</name>
    <dbReference type="NCBI Taxonomy" id="95486"/>
    <lineage>
        <taxon>Bacteria</taxon>
        <taxon>Pseudomonadati</taxon>
        <taxon>Pseudomonadota</taxon>
        <taxon>Betaproteobacteria</taxon>
        <taxon>Burkholderiales</taxon>
        <taxon>Burkholderiaceae</taxon>
        <taxon>Burkholderia</taxon>
        <taxon>Burkholderia cepacia complex</taxon>
    </lineage>
</organism>
<keyword evidence="13" id="KW-0998">Cell outer membrane</keyword>
<proteinExistence type="inferred from homology"/>
<dbReference type="Gene3D" id="3.30.1950.10">
    <property type="entry name" value="wza like domain"/>
    <property type="match status" value="1"/>
</dbReference>
<evidence type="ECO:0000259" key="17">
    <source>
        <dbReference type="Pfam" id="PF22461"/>
    </source>
</evidence>
<evidence type="ECO:0000256" key="1">
    <source>
        <dbReference type="ARBA" id="ARBA00004571"/>
    </source>
</evidence>
<dbReference type="Gene3D" id="3.10.560.10">
    <property type="entry name" value="Outer membrane lipoprotein wza domain like"/>
    <property type="match status" value="2"/>
</dbReference>
<comment type="similarity">
    <text evidence="2">Belongs to the BexD/CtrA/VexA family.</text>
</comment>